<protein>
    <submittedName>
        <fullName evidence="1">Uncharacterized protein DUF2490</fullName>
    </submittedName>
</protein>
<name>A0A4R3W2H1_9SPHI</name>
<dbReference type="Pfam" id="PF10677">
    <property type="entry name" value="DUF2490"/>
    <property type="match status" value="1"/>
</dbReference>
<accession>A0A4R3W2H1</accession>
<reference evidence="1 2" key="1">
    <citation type="submission" date="2019-03" db="EMBL/GenBank/DDBJ databases">
        <title>Genomic Encyclopedia of Type Strains, Phase IV (KMG-IV): sequencing the most valuable type-strain genomes for metagenomic binning, comparative biology and taxonomic classification.</title>
        <authorList>
            <person name="Goeker M."/>
        </authorList>
    </citation>
    <scope>NUCLEOTIDE SEQUENCE [LARGE SCALE GENOMIC DNA]</scope>
    <source>
        <strain evidence="1 2">DSM 22362</strain>
    </source>
</reference>
<keyword evidence="2" id="KW-1185">Reference proteome</keyword>
<dbReference type="InterPro" id="IPR019619">
    <property type="entry name" value="DUF2490"/>
</dbReference>
<dbReference type="EMBL" id="SMBZ01000004">
    <property type="protein sequence ID" value="TCV19518.1"/>
    <property type="molecule type" value="Genomic_DNA"/>
</dbReference>
<dbReference type="RefSeq" id="WP_132776602.1">
    <property type="nucleotide sequence ID" value="NZ_SMBZ01000004.1"/>
</dbReference>
<sequence>MWGRATVGYSFDNVNKLDTEIQYRRQNLRENIAGIQKPLLESLRWWYHRNLGSNFNVSLSPFAYFSHSQIDLSREDYVQGNREIRFSAAGRWQKSIAKNWQISNRAAVESRHFTSDNRYVLRARNRIGLKAQIYG</sequence>
<gene>
    <name evidence="1" type="ORF">EDC17_100440</name>
</gene>
<organism evidence="1 2">
    <name type="scientific">Sphingobacterium alimentarium</name>
    <dbReference type="NCBI Taxonomy" id="797292"/>
    <lineage>
        <taxon>Bacteria</taxon>
        <taxon>Pseudomonadati</taxon>
        <taxon>Bacteroidota</taxon>
        <taxon>Sphingobacteriia</taxon>
        <taxon>Sphingobacteriales</taxon>
        <taxon>Sphingobacteriaceae</taxon>
        <taxon>Sphingobacterium</taxon>
    </lineage>
</organism>
<dbReference type="AlphaFoldDB" id="A0A4R3W2H1"/>
<dbReference type="Proteomes" id="UP000295197">
    <property type="component" value="Unassembled WGS sequence"/>
</dbReference>
<proteinExistence type="predicted"/>
<evidence type="ECO:0000313" key="1">
    <source>
        <dbReference type="EMBL" id="TCV19518.1"/>
    </source>
</evidence>
<dbReference type="OrthoDB" id="1118734at2"/>
<comment type="caution">
    <text evidence="1">The sequence shown here is derived from an EMBL/GenBank/DDBJ whole genome shotgun (WGS) entry which is preliminary data.</text>
</comment>
<evidence type="ECO:0000313" key="2">
    <source>
        <dbReference type="Proteomes" id="UP000295197"/>
    </source>
</evidence>